<dbReference type="Proteomes" id="UP000631300">
    <property type="component" value="Unassembled WGS sequence"/>
</dbReference>
<dbReference type="Gene3D" id="3.40.50.300">
    <property type="entry name" value="P-loop containing nucleotide triphosphate hydrolases"/>
    <property type="match status" value="1"/>
</dbReference>
<dbReference type="SUPFAM" id="SSF48452">
    <property type="entry name" value="TPR-like"/>
    <property type="match status" value="1"/>
</dbReference>
<dbReference type="SMART" id="SM00028">
    <property type="entry name" value="TPR"/>
    <property type="match status" value="2"/>
</dbReference>
<accession>A0A918JP85</accession>
<proteinExistence type="predicted"/>
<gene>
    <name evidence="1" type="ORF">GCM10007391_28670</name>
</gene>
<keyword evidence="2" id="KW-1185">Reference proteome</keyword>
<comment type="caution">
    <text evidence="1">The sequence shown here is derived from an EMBL/GenBank/DDBJ whole genome shotgun (WGS) entry which is preliminary data.</text>
</comment>
<reference evidence="1" key="1">
    <citation type="journal article" date="2014" name="Int. J. Syst. Evol. Microbiol.">
        <title>Complete genome sequence of Corynebacterium casei LMG S-19264T (=DSM 44701T), isolated from a smear-ripened cheese.</title>
        <authorList>
            <consortium name="US DOE Joint Genome Institute (JGI-PGF)"/>
            <person name="Walter F."/>
            <person name="Albersmeier A."/>
            <person name="Kalinowski J."/>
            <person name="Ruckert C."/>
        </authorList>
    </citation>
    <scope>NUCLEOTIDE SEQUENCE</scope>
    <source>
        <strain evidence="1">KCTC 22164</strain>
    </source>
</reference>
<protein>
    <submittedName>
        <fullName evidence="1">Uncharacterized protein</fullName>
    </submittedName>
</protein>
<dbReference type="Pfam" id="PF05045">
    <property type="entry name" value="RgpF"/>
    <property type="match status" value="1"/>
</dbReference>
<evidence type="ECO:0000313" key="2">
    <source>
        <dbReference type="Proteomes" id="UP000631300"/>
    </source>
</evidence>
<sequence length="770" mass="87109">MQNGTHMGDNLMGASFANQQGHFEDHALVKIHDQMLGANGYDWRCTDTQLTVPTFLQSKLTDYINVRSDTDAPYIGVKDPRAVHFFDAWQHATNNRVKAIFVYRDWRYCVSSLLKRHSRELLHYTCPMQQRELDFAFWQSPDLAARLWLASSRAMLQWMDSAPNNTLLLPLSSLLNQSASLFAQARKKGIPEALFSLSTSFDNSLLQSTIPASLLEMLPNDLQTECDDVQEQLIHQCGVTASHETVQLSSPHVLSKPGNQNSSFQPARISAQVNIDGLSISEALAVLQALPAEKAATFPWQTLMTMPCEDAKSWETIYKIANACNQNQVAEAAITRAITLQPVPWRVMYLGDLYLSQKQLRLARQCYLNAKDMAPGNATFFARLADVATEEGNYEDAQALIDEALALDATKPAIVSAQKRLADRDKSYEQRTQKNERNTNEMPAITRYMDVVDVLTNEPEHGKALDDYFVRYMFVRRNNPAWLSSALGQLSEKQGQCLQDYLFAHLERYWPHEVLETEMYGALSANTELPALLSKEQVGADACIGVHLHVYYRHLVPEILAFLRNIPQTFRLVVTCSIHDKTYLEQILPSTSDILTVENRGRDIAPWLMQACPRLSDCDWVLKLHTKSTPHAPHLSGWRLQLLWALVGDKKHTSQIVSALQSKAKTGILLPPYHPAIVKDIHWGNNREDTERLAKQLRLPLPESAPQFPAGSMFWYRPDALTPLTRYNWRLEDFPDESGQTDGTTMHAIERLISIAAQNTGMRSEFISML</sequence>
<organism evidence="1 2">
    <name type="scientific">Alteromonas halophila</name>
    <dbReference type="NCBI Taxonomy" id="516698"/>
    <lineage>
        <taxon>Bacteria</taxon>
        <taxon>Pseudomonadati</taxon>
        <taxon>Pseudomonadota</taxon>
        <taxon>Gammaproteobacteria</taxon>
        <taxon>Alteromonadales</taxon>
        <taxon>Alteromonadaceae</taxon>
        <taxon>Alteromonas/Salinimonas group</taxon>
        <taxon>Alteromonas</taxon>
    </lineage>
</organism>
<dbReference type="InterPro" id="IPR011990">
    <property type="entry name" value="TPR-like_helical_dom_sf"/>
</dbReference>
<dbReference type="Gene3D" id="1.25.40.10">
    <property type="entry name" value="Tetratricopeptide repeat domain"/>
    <property type="match status" value="1"/>
</dbReference>
<dbReference type="SUPFAM" id="SSF52540">
    <property type="entry name" value="P-loop containing nucleoside triphosphate hydrolases"/>
    <property type="match status" value="1"/>
</dbReference>
<dbReference type="AlphaFoldDB" id="A0A918JP85"/>
<dbReference type="InterPro" id="IPR027417">
    <property type="entry name" value="P-loop_NTPase"/>
</dbReference>
<dbReference type="InterPro" id="IPR019734">
    <property type="entry name" value="TPR_rpt"/>
</dbReference>
<dbReference type="EMBL" id="BMXP01000008">
    <property type="protein sequence ID" value="GGW92555.1"/>
    <property type="molecule type" value="Genomic_DNA"/>
</dbReference>
<reference evidence="1" key="2">
    <citation type="submission" date="2020-09" db="EMBL/GenBank/DDBJ databases">
        <authorList>
            <person name="Sun Q."/>
            <person name="Kim S."/>
        </authorList>
    </citation>
    <scope>NUCLEOTIDE SEQUENCE</scope>
    <source>
        <strain evidence="1">KCTC 22164</strain>
    </source>
</reference>
<dbReference type="InterPro" id="IPR007739">
    <property type="entry name" value="RgpF"/>
</dbReference>
<name>A0A918JP85_9ALTE</name>
<evidence type="ECO:0000313" key="1">
    <source>
        <dbReference type="EMBL" id="GGW92555.1"/>
    </source>
</evidence>